<dbReference type="AlphaFoldDB" id="A0A8T1VKL7"/>
<dbReference type="EMBL" id="JAGDFM010000278">
    <property type="protein sequence ID" value="KAG7380749.1"/>
    <property type="molecule type" value="Genomic_DNA"/>
</dbReference>
<evidence type="ECO:0000313" key="2">
    <source>
        <dbReference type="Proteomes" id="UP000694044"/>
    </source>
</evidence>
<reference evidence="1" key="1">
    <citation type="submission" date="2021-02" db="EMBL/GenBank/DDBJ databases">
        <authorList>
            <person name="Palmer J.M."/>
        </authorList>
    </citation>
    <scope>NUCLEOTIDE SEQUENCE</scope>
    <source>
        <strain evidence="1">SCRP734</strain>
    </source>
</reference>
<gene>
    <name evidence="1" type="ORF">PHYPSEUDO_006803</name>
</gene>
<organism evidence="1 2">
    <name type="scientific">Phytophthora pseudosyringae</name>
    <dbReference type="NCBI Taxonomy" id="221518"/>
    <lineage>
        <taxon>Eukaryota</taxon>
        <taxon>Sar</taxon>
        <taxon>Stramenopiles</taxon>
        <taxon>Oomycota</taxon>
        <taxon>Peronosporomycetes</taxon>
        <taxon>Peronosporales</taxon>
        <taxon>Peronosporaceae</taxon>
        <taxon>Phytophthora</taxon>
    </lineage>
</organism>
<proteinExistence type="predicted"/>
<name>A0A8T1VKL7_9STRA</name>
<protein>
    <submittedName>
        <fullName evidence="1">Uncharacterized protein</fullName>
    </submittedName>
</protein>
<dbReference type="Proteomes" id="UP000694044">
    <property type="component" value="Unassembled WGS sequence"/>
</dbReference>
<accession>A0A8T1VKL7</accession>
<keyword evidence="2" id="KW-1185">Reference proteome</keyword>
<dbReference type="OrthoDB" id="115060at2759"/>
<sequence>MSKVAATKITLVQLQQLAAEGEKDDLQTALSQCLFSDLRAYLNALGVKVRTKQYEEVRSKEDHVALLAQVLANKAGSDIPHALKTCSHVKLNGKKPVETNQSASGAVDGVATFLAAMSGKDAERVHLVNCINLAGYALASTESRKEHVPGLERALACELTFYVKRLKRIQENDEEDGDNAQYS</sequence>
<comment type="caution">
    <text evidence="1">The sequence shown here is derived from an EMBL/GenBank/DDBJ whole genome shotgun (WGS) entry which is preliminary data.</text>
</comment>
<evidence type="ECO:0000313" key="1">
    <source>
        <dbReference type="EMBL" id="KAG7380749.1"/>
    </source>
</evidence>